<dbReference type="Gene3D" id="4.10.280.10">
    <property type="entry name" value="Helix-loop-helix DNA-binding domain"/>
    <property type="match status" value="1"/>
</dbReference>
<dbReference type="InterPro" id="IPR018540">
    <property type="entry name" value="Spo0E-like"/>
</dbReference>
<protein>
    <recommendedName>
        <fullName evidence="3">Aspartyl-phosphate phosphatase Spo0E family protein</fullName>
    </recommendedName>
</protein>
<reference evidence="2" key="1">
    <citation type="journal article" date="2019" name="Int. J. Syst. Evol. Microbiol.">
        <title>The Global Catalogue of Microorganisms (GCM) 10K type strain sequencing project: providing services to taxonomists for standard genome sequencing and annotation.</title>
        <authorList>
            <consortium name="The Broad Institute Genomics Platform"/>
            <consortium name="The Broad Institute Genome Sequencing Center for Infectious Disease"/>
            <person name="Wu L."/>
            <person name="Ma J."/>
        </authorList>
    </citation>
    <scope>NUCLEOTIDE SEQUENCE [LARGE SCALE GENOMIC DNA]</scope>
    <source>
        <strain evidence="2">CGMCC 1.12770</strain>
    </source>
</reference>
<dbReference type="EMBL" id="BMFU01000002">
    <property type="protein sequence ID" value="GGH48540.1"/>
    <property type="molecule type" value="Genomic_DNA"/>
</dbReference>
<organism evidence="1 2">
    <name type="scientific">Paenibacillus silvae</name>
    <dbReference type="NCBI Taxonomy" id="1325358"/>
    <lineage>
        <taxon>Bacteria</taxon>
        <taxon>Bacillati</taxon>
        <taxon>Bacillota</taxon>
        <taxon>Bacilli</taxon>
        <taxon>Bacillales</taxon>
        <taxon>Paenibacillaceae</taxon>
        <taxon>Paenibacillus</taxon>
    </lineage>
</organism>
<comment type="caution">
    <text evidence="1">The sequence shown here is derived from an EMBL/GenBank/DDBJ whole genome shotgun (WGS) entry which is preliminary data.</text>
</comment>
<evidence type="ECO:0000313" key="2">
    <source>
        <dbReference type="Proteomes" id="UP000652153"/>
    </source>
</evidence>
<evidence type="ECO:0000313" key="1">
    <source>
        <dbReference type="EMBL" id="GGH48540.1"/>
    </source>
</evidence>
<sequence length="52" mass="6033">MSTNPTIKEKIEQERDVLNKLVCIYGIEHPLVIKQSELLDELINQHNKTKST</sequence>
<dbReference type="InterPro" id="IPR036638">
    <property type="entry name" value="HLH_DNA-bd_sf"/>
</dbReference>
<gene>
    <name evidence="1" type="ORF">GCM10008014_12540</name>
</gene>
<dbReference type="Pfam" id="PF09388">
    <property type="entry name" value="SpoOE-like"/>
    <property type="match status" value="1"/>
</dbReference>
<name>A0ABQ1Z5U0_9BACL</name>
<keyword evidence="2" id="KW-1185">Reference proteome</keyword>
<accession>A0ABQ1Z5U0</accession>
<dbReference type="RefSeq" id="WP_188591723.1">
    <property type="nucleotide sequence ID" value="NZ_BMFU01000002.1"/>
</dbReference>
<dbReference type="SUPFAM" id="SSF140500">
    <property type="entry name" value="BAS1536-like"/>
    <property type="match status" value="1"/>
</dbReference>
<proteinExistence type="predicted"/>
<dbReference type="InterPro" id="IPR037208">
    <property type="entry name" value="Spo0E-like_sf"/>
</dbReference>
<dbReference type="Proteomes" id="UP000652153">
    <property type="component" value="Unassembled WGS sequence"/>
</dbReference>
<evidence type="ECO:0008006" key="3">
    <source>
        <dbReference type="Google" id="ProtNLM"/>
    </source>
</evidence>